<organism evidence="7">
    <name type="scientific">Medioppia subpectinata</name>
    <dbReference type="NCBI Taxonomy" id="1979941"/>
    <lineage>
        <taxon>Eukaryota</taxon>
        <taxon>Metazoa</taxon>
        <taxon>Ecdysozoa</taxon>
        <taxon>Arthropoda</taxon>
        <taxon>Chelicerata</taxon>
        <taxon>Arachnida</taxon>
        <taxon>Acari</taxon>
        <taxon>Acariformes</taxon>
        <taxon>Sarcoptiformes</taxon>
        <taxon>Oribatida</taxon>
        <taxon>Brachypylina</taxon>
        <taxon>Oppioidea</taxon>
        <taxon>Oppiidae</taxon>
        <taxon>Medioppia</taxon>
    </lineage>
</organism>
<evidence type="ECO:0000259" key="5">
    <source>
        <dbReference type="PROSITE" id="PS50053"/>
    </source>
</evidence>
<dbReference type="EMBL" id="CAJPIZ010026308">
    <property type="protein sequence ID" value="CAG2118991.1"/>
    <property type="molecule type" value="Genomic_DNA"/>
</dbReference>
<dbReference type="Pfam" id="PF24669">
    <property type="entry name" value="Ddi2_HDD"/>
    <property type="match status" value="1"/>
</dbReference>
<dbReference type="InterPro" id="IPR019103">
    <property type="entry name" value="Peptidase_aspartic_DDI1-type"/>
</dbReference>
<comment type="similarity">
    <text evidence="1">Belongs to the DDI1 family.</text>
</comment>
<feature type="non-terminal residue" evidence="7">
    <location>
        <position position="345"/>
    </location>
</feature>
<sequence>MKLTITTMSDLVFSLEVSEDMEVENLKALCEYESGINCKQMVVMFSGKPLLEDKHDLKSYGIKDGDILLIQKMLGTEGQLMQSSAQSSQSSPLLPDFSSISIPSVSQRTNSSASSPQQIRETLLSNPEQIARLKVNNPQLAEALEAGLPQFTKVLEEQQKNRSDAERRRIRMLLADPFDSEAQRMIADEIKQQQIDNNMETAMEYLPESFGQVLMLYIDCKVNGFPIKAFVDSGAQSTIMSKACAERCNITRLIDQRWSGIAKGVGTQRIMGRIHLVQIQIGNDYLASSFTILEDQPMDMLLGLDMLKRHQCSIDLKRNVLLIGTTGTETSFLNENELPEFAKHR</sequence>
<proteinExistence type="inferred from homology"/>
<dbReference type="PANTHER" id="PTHR15397:SF3">
    <property type="entry name" value="DNA DAMAGE INDUCIBLE 1 HOMOLOG 2"/>
    <property type="match status" value="1"/>
</dbReference>
<dbReference type="InterPro" id="IPR000626">
    <property type="entry name" value="Ubiquitin-like_dom"/>
</dbReference>
<dbReference type="PROSITE" id="PS50175">
    <property type="entry name" value="ASP_PROT_RETROV"/>
    <property type="match status" value="1"/>
</dbReference>
<dbReference type="Gene3D" id="3.10.20.90">
    <property type="entry name" value="Phosphatidylinositol 3-kinase Catalytic Subunit, Chain A, domain 1"/>
    <property type="match status" value="1"/>
</dbReference>
<dbReference type="InterPro" id="IPR033882">
    <property type="entry name" value="DDI1_N"/>
</dbReference>
<reference evidence="7" key="1">
    <citation type="submission" date="2020-11" db="EMBL/GenBank/DDBJ databases">
        <authorList>
            <person name="Tran Van P."/>
        </authorList>
    </citation>
    <scope>NUCLEOTIDE SEQUENCE</scope>
</reference>
<dbReference type="InterPro" id="IPR029071">
    <property type="entry name" value="Ubiquitin-like_domsf"/>
</dbReference>
<dbReference type="SUPFAM" id="SSF50630">
    <property type="entry name" value="Acid proteases"/>
    <property type="match status" value="1"/>
</dbReference>
<keyword evidence="4" id="KW-0378">Hydrolase</keyword>
<dbReference type="Proteomes" id="UP000759131">
    <property type="component" value="Unassembled WGS sequence"/>
</dbReference>
<dbReference type="AlphaFoldDB" id="A0A7R9LHU3"/>
<dbReference type="InterPro" id="IPR021109">
    <property type="entry name" value="Peptidase_aspartic_dom_sf"/>
</dbReference>
<dbReference type="CDD" id="cd05479">
    <property type="entry name" value="RP_DDI"/>
    <property type="match status" value="1"/>
</dbReference>
<evidence type="ECO:0000256" key="1">
    <source>
        <dbReference type="ARBA" id="ARBA00009136"/>
    </source>
</evidence>
<dbReference type="Gene3D" id="2.40.70.10">
    <property type="entry name" value="Acid Proteases"/>
    <property type="match status" value="1"/>
</dbReference>
<keyword evidence="3" id="KW-0064">Aspartyl protease</keyword>
<feature type="domain" description="Ubiquitin-like" evidence="5">
    <location>
        <begin position="1"/>
        <end position="70"/>
    </location>
</feature>
<name>A0A7R9LHU3_9ACAR</name>
<dbReference type="InterPro" id="IPR001995">
    <property type="entry name" value="Peptidase_A2_cat"/>
</dbReference>
<keyword evidence="2" id="KW-0645">Protease</keyword>
<dbReference type="Pfam" id="PF09668">
    <property type="entry name" value="Asp_protease"/>
    <property type="match status" value="1"/>
</dbReference>
<dbReference type="PANTHER" id="PTHR15397">
    <property type="entry name" value="SODIUM-GLUCOSE COTRANSPORTER REGULATORY PROTEIN -RELATED"/>
    <property type="match status" value="1"/>
</dbReference>
<dbReference type="GO" id="GO:0004190">
    <property type="term" value="F:aspartic-type endopeptidase activity"/>
    <property type="evidence" value="ECO:0007669"/>
    <property type="project" value="UniProtKB-KW"/>
</dbReference>
<dbReference type="OrthoDB" id="1047367at2759"/>
<evidence type="ECO:0000256" key="4">
    <source>
        <dbReference type="ARBA" id="ARBA00022801"/>
    </source>
</evidence>
<dbReference type="GO" id="GO:0006508">
    <property type="term" value="P:proteolysis"/>
    <property type="evidence" value="ECO:0007669"/>
    <property type="project" value="UniProtKB-KW"/>
</dbReference>
<evidence type="ECO:0000256" key="3">
    <source>
        <dbReference type="ARBA" id="ARBA00022750"/>
    </source>
</evidence>
<keyword evidence="8" id="KW-1185">Reference proteome</keyword>
<evidence type="ECO:0000313" key="7">
    <source>
        <dbReference type="EMBL" id="CAD7642002.1"/>
    </source>
</evidence>
<dbReference type="PROSITE" id="PS50053">
    <property type="entry name" value="UBIQUITIN_2"/>
    <property type="match status" value="1"/>
</dbReference>
<accession>A0A7R9LHU3</accession>
<protein>
    <submittedName>
        <fullName evidence="7">Uncharacterized protein</fullName>
    </submittedName>
</protein>
<gene>
    <name evidence="7" type="ORF">OSB1V03_LOCUS18941</name>
</gene>
<evidence type="ECO:0000259" key="6">
    <source>
        <dbReference type="PROSITE" id="PS50175"/>
    </source>
</evidence>
<evidence type="ECO:0000256" key="2">
    <source>
        <dbReference type="ARBA" id="ARBA00022670"/>
    </source>
</evidence>
<evidence type="ECO:0000313" key="8">
    <source>
        <dbReference type="Proteomes" id="UP000759131"/>
    </source>
</evidence>
<dbReference type="SMART" id="SM00213">
    <property type="entry name" value="UBQ"/>
    <property type="match status" value="1"/>
</dbReference>
<dbReference type="CDD" id="cd01796">
    <property type="entry name" value="Ubl_Ddi1_like"/>
    <property type="match status" value="1"/>
</dbReference>
<dbReference type="Pfam" id="PF00240">
    <property type="entry name" value="ubiquitin"/>
    <property type="match status" value="1"/>
</dbReference>
<dbReference type="InterPro" id="IPR057273">
    <property type="entry name" value="Ddi1/2_HDD"/>
</dbReference>
<dbReference type="EMBL" id="OC880883">
    <property type="protein sequence ID" value="CAD7642002.1"/>
    <property type="molecule type" value="Genomic_DNA"/>
</dbReference>
<feature type="domain" description="Peptidase A2" evidence="6">
    <location>
        <begin position="227"/>
        <end position="306"/>
    </location>
</feature>
<dbReference type="SUPFAM" id="SSF54236">
    <property type="entry name" value="Ubiquitin-like"/>
    <property type="match status" value="1"/>
</dbReference>
<dbReference type="FunFam" id="2.40.70.10:FF:000005">
    <property type="entry name" value="DNA damage inducible 1 homolog 2"/>
    <property type="match status" value="1"/>
</dbReference>